<name>A0AAE3MJ16_9FLAO</name>
<accession>A0AAE3MJ16</accession>
<keyword evidence="3" id="KW-1185">Reference proteome</keyword>
<protein>
    <submittedName>
        <fullName evidence="2">DUF6090 family protein</fullName>
    </submittedName>
</protein>
<reference evidence="2" key="1">
    <citation type="submission" date="2022-11" db="EMBL/GenBank/DDBJ databases">
        <title>The characterization of three novel Bacteroidetes species and genomic analysis of their roles in tidal elemental geochemical cycles.</title>
        <authorList>
            <person name="Ma K.-J."/>
        </authorList>
    </citation>
    <scope>NUCLEOTIDE SEQUENCE</scope>
    <source>
        <strain evidence="2">M415</strain>
    </source>
</reference>
<gene>
    <name evidence="2" type="ORF">OO016_00235</name>
</gene>
<dbReference type="Pfam" id="PF19578">
    <property type="entry name" value="DUF6090"/>
    <property type="match status" value="1"/>
</dbReference>
<evidence type="ECO:0000313" key="3">
    <source>
        <dbReference type="Proteomes" id="UP001207116"/>
    </source>
</evidence>
<dbReference type="EMBL" id="JAPFQP010000001">
    <property type="protein sequence ID" value="MCX2718012.1"/>
    <property type="molecule type" value="Genomic_DNA"/>
</dbReference>
<evidence type="ECO:0000313" key="2">
    <source>
        <dbReference type="EMBL" id="MCX2718012.1"/>
    </source>
</evidence>
<feature type="transmembrane region" description="Helical" evidence="1">
    <location>
        <begin position="21"/>
        <end position="40"/>
    </location>
</feature>
<organism evidence="2 3">
    <name type="scientific">Lentiprolixibacter aurantiacus</name>
    <dbReference type="NCBI Taxonomy" id="2993939"/>
    <lineage>
        <taxon>Bacteria</taxon>
        <taxon>Pseudomonadati</taxon>
        <taxon>Bacteroidota</taxon>
        <taxon>Flavobacteriia</taxon>
        <taxon>Flavobacteriales</taxon>
        <taxon>Flavobacteriaceae</taxon>
        <taxon>Lentiprolixibacter</taxon>
    </lineage>
</organism>
<evidence type="ECO:0000256" key="1">
    <source>
        <dbReference type="SAM" id="Phobius"/>
    </source>
</evidence>
<keyword evidence="1" id="KW-0472">Membrane</keyword>
<dbReference type="Proteomes" id="UP001207116">
    <property type="component" value="Unassembled WGS sequence"/>
</dbReference>
<sequence length="255" mass="29785">MIKFFRKIRQKLLSEGETGKYFKYALGEIILVVIGILIALQINNWNEERKAGIAEDKALIALKNEFEDNIQRFKLICEARKNAETGLRAYYELISNDTVPLETKAEARRRAGFGGRWSVQNTVLNGLVNSGAIENIKNDSLKTLLTRWPTLLNIWNDEEERWRNLRAKLSDYLMPRLRTSVPRSSDGSWKYFPNNTESELDSQMYSFVNELEYQNYIAKDISHLHTLSLNCTRIFEDYNKIMRHLNIEINSKKIN</sequence>
<keyword evidence="1" id="KW-0812">Transmembrane</keyword>
<dbReference type="AlphaFoldDB" id="A0AAE3MJ16"/>
<dbReference type="RefSeq" id="WP_266009953.1">
    <property type="nucleotide sequence ID" value="NZ_JAPFQP010000001.1"/>
</dbReference>
<dbReference type="InterPro" id="IPR045749">
    <property type="entry name" value="DUF6090"/>
</dbReference>
<comment type="caution">
    <text evidence="2">The sequence shown here is derived from an EMBL/GenBank/DDBJ whole genome shotgun (WGS) entry which is preliminary data.</text>
</comment>
<keyword evidence="1" id="KW-1133">Transmembrane helix</keyword>
<proteinExistence type="predicted"/>